<protein>
    <submittedName>
        <fullName evidence="9">Efflux RND transporter periplasmic adaptor subunit</fullName>
    </submittedName>
</protein>
<feature type="domain" description="Multidrug resistance protein MdtA-like barrel-sandwich hybrid" evidence="6">
    <location>
        <begin position="74"/>
        <end position="215"/>
    </location>
</feature>
<dbReference type="KEGG" id="pshq:F3W81_12200"/>
<feature type="domain" description="Multidrug resistance protein MdtA-like C-terminal permuted SH3" evidence="8">
    <location>
        <begin position="310"/>
        <end position="369"/>
    </location>
</feature>
<organism evidence="9 10">
    <name type="scientific">Pseudooceanicola spongiae</name>
    <dbReference type="NCBI Taxonomy" id="2613965"/>
    <lineage>
        <taxon>Bacteria</taxon>
        <taxon>Pseudomonadati</taxon>
        <taxon>Pseudomonadota</taxon>
        <taxon>Alphaproteobacteria</taxon>
        <taxon>Rhodobacterales</taxon>
        <taxon>Paracoccaceae</taxon>
        <taxon>Pseudooceanicola</taxon>
    </lineage>
</organism>
<feature type="coiled-coil region" evidence="3">
    <location>
        <begin position="151"/>
        <end position="178"/>
    </location>
</feature>
<dbReference type="InterPro" id="IPR058626">
    <property type="entry name" value="MdtA-like_b-barrel"/>
</dbReference>
<dbReference type="Pfam" id="PF25917">
    <property type="entry name" value="BSH_RND"/>
    <property type="match status" value="1"/>
</dbReference>
<dbReference type="Gene3D" id="1.10.287.470">
    <property type="entry name" value="Helix hairpin bin"/>
    <property type="match status" value="1"/>
</dbReference>
<dbReference type="Gene3D" id="2.40.30.170">
    <property type="match status" value="1"/>
</dbReference>
<dbReference type="NCBIfam" id="TIGR01730">
    <property type="entry name" value="RND_mfp"/>
    <property type="match status" value="1"/>
</dbReference>
<dbReference type="InterPro" id="IPR058627">
    <property type="entry name" value="MdtA-like_C"/>
</dbReference>
<dbReference type="GO" id="GO:0022857">
    <property type="term" value="F:transmembrane transporter activity"/>
    <property type="evidence" value="ECO:0007669"/>
    <property type="project" value="InterPro"/>
</dbReference>
<evidence type="ECO:0000256" key="1">
    <source>
        <dbReference type="ARBA" id="ARBA00004196"/>
    </source>
</evidence>
<accession>A0A7L9WMB3</accession>
<evidence type="ECO:0000259" key="8">
    <source>
        <dbReference type="Pfam" id="PF25967"/>
    </source>
</evidence>
<evidence type="ECO:0000256" key="3">
    <source>
        <dbReference type="SAM" id="Coils"/>
    </source>
</evidence>
<name>A0A7L9WMB3_9RHOB</name>
<dbReference type="Pfam" id="PF25876">
    <property type="entry name" value="HH_MFP_RND"/>
    <property type="match status" value="1"/>
</dbReference>
<comment type="similarity">
    <text evidence="2">Belongs to the membrane fusion protein (MFP) (TC 8.A.1) family.</text>
</comment>
<proteinExistence type="inferred from homology"/>
<dbReference type="GO" id="GO:0046677">
    <property type="term" value="P:response to antibiotic"/>
    <property type="evidence" value="ECO:0007669"/>
    <property type="project" value="TreeGrafter"/>
</dbReference>
<dbReference type="PANTHER" id="PTHR30158:SF3">
    <property type="entry name" value="MULTIDRUG EFFLUX PUMP SUBUNIT ACRA-RELATED"/>
    <property type="match status" value="1"/>
</dbReference>
<keyword evidence="3" id="KW-0175">Coiled coil</keyword>
<dbReference type="Gene3D" id="2.40.50.100">
    <property type="match status" value="1"/>
</dbReference>
<dbReference type="Proteomes" id="UP000594118">
    <property type="component" value="Chromosome"/>
</dbReference>
<dbReference type="PANTHER" id="PTHR30158">
    <property type="entry name" value="ACRA/E-RELATED COMPONENT OF DRUG EFFLUX TRANSPORTER"/>
    <property type="match status" value="1"/>
</dbReference>
<evidence type="ECO:0000259" key="7">
    <source>
        <dbReference type="Pfam" id="PF25944"/>
    </source>
</evidence>
<comment type="subcellular location">
    <subcellularLocation>
        <location evidence="1">Cell envelope</location>
    </subcellularLocation>
</comment>
<dbReference type="SUPFAM" id="SSF111369">
    <property type="entry name" value="HlyD-like secretion proteins"/>
    <property type="match status" value="1"/>
</dbReference>
<feature type="domain" description="Multidrug resistance protein MdtA-like beta-barrel" evidence="7">
    <location>
        <begin position="219"/>
        <end position="307"/>
    </location>
</feature>
<evidence type="ECO:0000259" key="5">
    <source>
        <dbReference type="Pfam" id="PF25876"/>
    </source>
</evidence>
<dbReference type="AlphaFoldDB" id="A0A7L9WMB3"/>
<evidence type="ECO:0000259" key="6">
    <source>
        <dbReference type="Pfam" id="PF25917"/>
    </source>
</evidence>
<reference evidence="9 10" key="1">
    <citation type="submission" date="2019-10" db="EMBL/GenBank/DDBJ databases">
        <title>Pseudopuniceibacterium sp. HQ09 islated from Antarctica.</title>
        <authorList>
            <person name="Liao L."/>
            <person name="Su S."/>
            <person name="Chen B."/>
            <person name="Yu Y."/>
        </authorList>
    </citation>
    <scope>NUCLEOTIDE SEQUENCE [LARGE SCALE GENOMIC DNA]</scope>
    <source>
        <strain evidence="9 10">HQ09</strain>
    </source>
</reference>
<dbReference type="InterPro" id="IPR006143">
    <property type="entry name" value="RND_pump_MFP"/>
</dbReference>
<dbReference type="EMBL" id="CP045201">
    <property type="protein sequence ID" value="QOL81521.1"/>
    <property type="molecule type" value="Genomic_DNA"/>
</dbReference>
<gene>
    <name evidence="9" type="ORF">F3W81_12200</name>
</gene>
<dbReference type="InterPro" id="IPR058624">
    <property type="entry name" value="MdtA-like_HH"/>
</dbReference>
<dbReference type="Gene3D" id="2.40.420.20">
    <property type="match status" value="1"/>
</dbReference>
<dbReference type="GO" id="GO:0005886">
    <property type="term" value="C:plasma membrane"/>
    <property type="evidence" value="ECO:0007669"/>
    <property type="project" value="TreeGrafter"/>
</dbReference>
<feature type="domain" description="Multidrug resistance protein MdtA-like alpha-helical hairpin" evidence="5">
    <location>
        <begin position="114"/>
        <end position="182"/>
    </location>
</feature>
<evidence type="ECO:0000313" key="9">
    <source>
        <dbReference type="EMBL" id="QOL81521.1"/>
    </source>
</evidence>
<dbReference type="Pfam" id="PF25944">
    <property type="entry name" value="Beta-barrel_RND"/>
    <property type="match status" value="1"/>
</dbReference>
<evidence type="ECO:0000313" key="10">
    <source>
        <dbReference type="Proteomes" id="UP000594118"/>
    </source>
</evidence>
<keyword evidence="10" id="KW-1185">Reference proteome</keyword>
<feature type="region of interest" description="Disordered" evidence="4">
    <location>
        <begin position="389"/>
        <end position="417"/>
    </location>
</feature>
<dbReference type="Pfam" id="PF25967">
    <property type="entry name" value="RND-MFP_C"/>
    <property type="match status" value="1"/>
</dbReference>
<dbReference type="GO" id="GO:0030313">
    <property type="term" value="C:cell envelope"/>
    <property type="evidence" value="ECO:0007669"/>
    <property type="project" value="UniProtKB-SubCell"/>
</dbReference>
<dbReference type="InterPro" id="IPR058625">
    <property type="entry name" value="MdtA-like_BSH"/>
</dbReference>
<evidence type="ECO:0000256" key="4">
    <source>
        <dbReference type="SAM" id="MobiDB-lite"/>
    </source>
</evidence>
<evidence type="ECO:0000256" key="2">
    <source>
        <dbReference type="ARBA" id="ARBA00009477"/>
    </source>
</evidence>
<sequence length="417" mass="43261">MQVFGVSSLARDFLSRISVTIPCLVVALSLGISQGALAQGRPPTGPSEVGVVALAQQSVPYTVTLPGRAVAHDQTEVRPRVEGVIEEIAYTSGATVSAGDLLFRLDSDTYEAALEAAKAAKVSAESALAAATSTVTRYRKLNGVGITQSDLDSAEAGLAQAQANVASAAAALKTAQLNLDRTDIRSPINGIVDLPQFSVGALVTANQSDPLTTVTSINPIYVDVQESSARMLRVRNRIEMGTLQPVDPLGIVLTLETGATYEGAGTLVSPRIQVSTTTGSLDFRIQFDNPDRLILPGQFLRVALTLGTTQAILVPQRATSRSSDGSLTAYLARDGIAHEVTLTAQGAYQNAWIVTDGVAPGDQLIVDGLRNLKAGAEITTIPVTIDKDGLVEETPGTQAPGGATPEGQAPAAPKAGE</sequence>